<dbReference type="PANTHER" id="PTHR42884:SF14">
    <property type="entry name" value="NEUROENDOCRINE CONVERTASE 1"/>
    <property type="match status" value="1"/>
</dbReference>
<dbReference type="SUPFAM" id="SSF49299">
    <property type="entry name" value="PKD domain"/>
    <property type="match status" value="1"/>
</dbReference>
<accession>A0A480AWG5</accession>
<evidence type="ECO:0000313" key="11">
    <source>
        <dbReference type="Proteomes" id="UP000301751"/>
    </source>
</evidence>
<evidence type="ECO:0000256" key="6">
    <source>
        <dbReference type="RuleBase" id="RU003355"/>
    </source>
</evidence>
<dbReference type="PROSITE" id="PS00137">
    <property type="entry name" value="SUBTILASE_HIS"/>
    <property type="match status" value="1"/>
</dbReference>
<dbReference type="PROSITE" id="PS00138">
    <property type="entry name" value="SUBTILASE_SER"/>
    <property type="match status" value="1"/>
</dbReference>
<gene>
    <name evidence="10" type="ORF">AQPW35_49150</name>
</gene>
<comment type="caution">
    <text evidence="10">The sequence shown here is derived from an EMBL/GenBank/DDBJ whole genome shotgun (WGS) entry which is preliminary data.</text>
</comment>
<dbReference type="GO" id="GO:0016485">
    <property type="term" value="P:protein processing"/>
    <property type="evidence" value="ECO:0007669"/>
    <property type="project" value="TreeGrafter"/>
</dbReference>
<evidence type="ECO:0000259" key="9">
    <source>
        <dbReference type="PROSITE" id="PS50093"/>
    </source>
</evidence>
<evidence type="ECO:0000256" key="5">
    <source>
        <dbReference type="PROSITE-ProRule" id="PRU01240"/>
    </source>
</evidence>
<dbReference type="InterPro" id="IPR023827">
    <property type="entry name" value="Peptidase_S8_Asp-AS"/>
</dbReference>
<dbReference type="InterPro" id="IPR000601">
    <property type="entry name" value="PKD_dom"/>
</dbReference>
<evidence type="ECO:0000256" key="2">
    <source>
        <dbReference type="ARBA" id="ARBA00022801"/>
    </source>
</evidence>
<dbReference type="InterPro" id="IPR023828">
    <property type="entry name" value="Peptidase_S8_Ser-AS"/>
</dbReference>
<dbReference type="PROSITE" id="PS51892">
    <property type="entry name" value="SUBTILASE"/>
    <property type="match status" value="1"/>
</dbReference>
<dbReference type="InterPro" id="IPR013783">
    <property type="entry name" value="Ig-like_fold"/>
</dbReference>
<sequence length="658" mass="64826">MVAAVLPALGLLLAAGAAPAAEKTIQRLGNRPAVASDVDDDGLARVIVRYKAGSALAAEGDGTPRQAQRLGRQLGLAMEDRHVLGRRTQSLRARGIGSAALAAKLAARADVEWAVPVRRKTITAALPNDPYFGANQPTITPTVGQWYLRAPDSTFVAAINALGAWAITEGSSAITVAVIDTGVRLDHPDLAGKLRPGYDFVSRTTTAADGGGRDADPSDPGDFGSAGISSWHGTQVAGLVGAASDNGIGIAGTGRNTMVLPVRALGKDGGFDDDIQAAMRWSGGLSNGASCTSASTATAACNPFPARVINLSLGSEGSCSVAYRTLVAELGAAGVSVVAAAGNGNGLAVNEPANCDGVIAVAGIRHAGTKVGYSNLGTEVSVAAPAGNCVNLSGACLYPLLTTDNDGTTTPGNNTYSSSDRPSLGTSFASPLVAGTVGLMLAVNPALTSSQIKALLRSTARPFPSTGAQEPGTGICQAPSATEQIECYCTVSTCGTGMLDAGAAVAAVQAAMAVPTAAITASATSPTAGTAVTLGSAGSGATTGRTLTGFQWTLTSGAGLASFVGATDGSTATLATSGAGTVVVQLTVTDSTGATGTASQTITVAAAPVVVTPPNTNTDGASSGGGGGAMGAGWVLGLLAAAGLLRRRAPRPAVSATR</sequence>
<feature type="domain" description="PKD" evidence="9">
    <location>
        <begin position="515"/>
        <end position="604"/>
    </location>
</feature>
<dbReference type="EMBL" id="BJCL01000020">
    <property type="protein sequence ID" value="GCL65834.1"/>
    <property type="molecule type" value="Genomic_DNA"/>
</dbReference>
<feature type="signal peptide" evidence="8">
    <location>
        <begin position="1"/>
        <end position="20"/>
    </location>
</feature>
<keyword evidence="3 5" id="KW-0720">Serine protease</keyword>
<proteinExistence type="inferred from homology"/>
<dbReference type="SUPFAM" id="SSF52743">
    <property type="entry name" value="Subtilisin-like"/>
    <property type="match status" value="1"/>
</dbReference>
<keyword evidence="1 5" id="KW-0645">Protease</keyword>
<dbReference type="Gene3D" id="3.40.50.200">
    <property type="entry name" value="Peptidase S8/S53 domain"/>
    <property type="match status" value="1"/>
</dbReference>
<organism evidence="10 11">
    <name type="scientific">Pseudaquabacterium pictum</name>
    <dbReference type="NCBI Taxonomy" id="2315236"/>
    <lineage>
        <taxon>Bacteria</taxon>
        <taxon>Pseudomonadati</taxon>
        <taxon>Pseudomonadota</taxon>
        <taxon>Betaproteobacteria</taxon>
        <taxon>Burkholderiales</taxon>
        <taxon>Sphaerotilaceae</taxon>
        <taxon>Pseudaquabacterium</taxon>
    </lineage>
</organism>
<dbReference type="InterPro" id="IPR036852">
    <property type="entry name" value="Peptidase_S8/S53_dom_sf"/>
</dbReference>
<dbReference type="Gene3D" id="2.60.40.10">
    <property type="entry name" value="Immunoglobulins"/>
    <property type="match status" value="1"/>
</dbReference>
<comment type="similarity">
    <text evidence="5 6">Belongs to the peptidase S8 family.</text>
</comment>
<dbReference type="InterPro" id="IPR015500">
    <property type="entry name" value="Peptidase_S8_subtilisin-rel"/>
</dbReference>
<evidence type="ECO:0000256" key="4">
    <source>
        <dbReference type="PIRSR" id="PIRSR615500-1"/>
    </source>
</evidence>
<name>A0A480AWG5_9BURK</name>
<dbReference type="InterPro" id="IPR035986">
    <property type="entry name" value="PKD_dom_sf"/>
</dbReference>
<feature type="active site" description="Charge relay system" evidence="4 5">
    <location>
        <position position="427"/>
    </location>
</feature>
<dbReference type="PROSITE" id="PS00136">
    <property type="entry name" value="SUBTILASE_ASP"/>
    <property type="match status" value="1"/>
</dbReference>
<dbReference type="InterPro" id="IPR022398">
    <property type="entry name" value="Peptidase_S8_His-AS"/>
</dbReference>
<keyword evidence="2 5" id="KW-0378">Hydrolase</keyword>
<evidence type="ECO:0000256" key="7">
    <source>
        <dbReference type="SAM" id="MobiDB-lite"/>
    </source>
</evidence>
<evidence type="ECO:0000256" key="1">
    <source>
        <dbReference type="ARBA" id="ARBA00022670"/>
    </source>
</evidence>
<evidence type="ECO:0000256" key="8">
    <source>
        <dbReference type="SAM" id="SignalP"/>
    </source>
</evidence>
<dbReference type="PROSITE" id="PS50093">
    <property type="entry name" value="PKD"/>
    <property type="match status" value="1"/>
</dbReference>
<dbReference type="Pfam" id="PF00082">
    <property type="entry name" value="Peptidase_S8"/>
    <property type="match status" value="1"/>
</dbReference>
<dbReference type="GO" id="GO:0016020">
    <property type="term" value="C:membrane"/>
    <property type="evidence" value="ECO:0007669"/>
    <property type="project" value="TreeGrafter"/>
</dbReference>
<feature type="active site" description="Charge relay system" evidence="4 5">
    <location>
        <position position="180"/>
    </location>
</feature>
<keyword evidence="8" id="KW-0732">Signal</keyword>
<dbReference type="InterPro" id="IPR000209">
    <property type="entry name" value="Peptidase_S8/S53_dom"/>
</dbReference>
<dbReference type="AlphaFoldDB" id="A0A480AWG5"/>
<reference evidence="11" key="1">
    <citation type="submission" date="2019-03" db="EMBL/GenBank/DDBJ databases">
        <title>Aquabacterium pictum sp.nov., the first bacteriochlorophyll a-containing freshwater bacterium in the genus Aquabacterium of the class Betaproteobacteria.</title>
        <authorList>
            <person name="Hirose S."/>
            <person name="Tank M."/>
            <person name="Hara E."/>
            <person name="Tamaki H."/>
            <person name="Takaichi S."/>
            <person name="Haruta S."/>
            <person name="Hanada S."/>
        </authorList>
    </citation>
    <scope>NUCLEOTIDE SEQUENCE [LARGE SCALE GENOMIC DNA]</scope>
    <source>
        <strain evidence="11">W35</strain>
    </source>
</reference>
<dbReference type="Proteomes" id="UP000301751">
    <property type="component" value="Unassembled WGS sequence"/>
</dbReference>
<dbReference type="GO" id="GO:0004252">
    <property type="term" value="F:serine-type endopeptidase activity"/>
    <property type="evidence" value="ECO:0007669"/>
    <property type="project" value="UniProtKB-UniRule"/>
</dbReference>
<keyword evidence="11" id="KW-1185">Reference proteome</keyword>
<feature type="region of interest" description="Disordered" evidence="7">
    <location>
        <begin position="205"/>
        <end position="227"/>
    </location>
</feature>
<feature type="chain" id="PRO_5019747716" description="PKD domain-containing protein" evidence="8">
    <location>
        <begin position="21"/>
        <end position="658"/>
    </location>
</feature>
<evidence type="ECO:0000256" key="3">
    <source>
        <dbReference type="ARBA" id="ARBA00022825"/>
    </source>
</evidence>
<protein>
    <recommendedName>
        <fullName evidence="9">PKD domain-containing protein</fullName>
    </recommendedName>
</protein>
<evidence type="ECO:0000313" key="10">
    <source>
        <dbReference type="EMBL" id="GCL65834.1"/>
    </source>
</evidence>
<dbReference type="PRINTS" id="PR00723">
    <property type="entry name" value="SUBTILISIN"/>
</dbReference>
<dbReference type="PANTHER" id="PTHR42884">
    <property type="entry name" value="PROPROTEIN CONVERTASE SUBTILISIN/KEXIN-RELATED"/>
    <property type="match status" value="1"/>
</dbReference>
<feature type="active site" description="Charge relay system" evidence="4 5">
    <location>
        <position position="232"/>
    </location>
</feature>
<dbReference type="Pfam" id="PF22352">
    <property type="entry name" value="K319L-like_PKD"/>
    <property type="match status" value="1"/>
</dbReference>